<keyword evidence="1" id="KW-1133">Transmembrane helix</keyword>
<name>A0A0F9AHT1_9ZZZZ</name>
<comment type="caution">
    <text evidence="2">The sequence shown here is derived from an EMBL/GenBank/DDBJ whole genome shotgun (WGS) entry which is preliminary data.</text>
</comment>
<organism evidence="2">
    <name type="scientific">marine sediment metagenome</name>
    <dbReference type="NCBI Taxonomy" id="412755"/>
    <lineage>
        <taxon>unclassified sequences</taxon>
        <taxon>metagenomes</taxon>
        <taxon>ecological metagenomes</taxon>
    </lineage>
</organism>
<keyword evidence="1" id="KW-0472">Membrane</keyword>
<accession>A0A0F9AHT1</accession>
<evidence type="ECO:0000313" key="2">
    <source>
        <dbReference type="EMBL" id="KKK78054.1"/>
    </source>
</evidence>
<evidence type="ECO:0000256" key="1">
    <source>
        <dbReference type="SAM" id="Phobius"/>
    </source>
</evidence>
<gene>
    <name evidence="2" type="ORF">LCGC14_2847410</name>
</gene>
<feature type="transmembrane region" description="Helical" evidence="1">
    <location>
        <begin position="6"/>
        <end position="24"/>
    </location>
</feature>
<dbReference type="AlphaFoldDB" id="A0A0F9AHT1"/>
<proteinExistence type="predicted"/>
<sequence>MIMIILGILAVLIPVLIAISPWIYKKCKKWKQEKRSKEEEKKSKEKEEWERMWGNGPEWHRIDDINDI</sequence>
<protein>
    <submittedName>
        <fullName evidence="2">Uncharacterized protein</fullName>
    </submittedName>
</protein>
<keyword evidence="1" id="KW-0812">Transmembrane</keyword>
<dbReference type="EMBL" id="LAZR01054668">
    <property type="protein sequence ID" value="KKK78054.1"/>
    <property type="molecule type" value="Genomic_DNA"/>
</dbReference>
<reference evidence="2" key="1">
    <citation type="journal article" date="2015" name="Nature">
        <title>Complex archaea that bridge the gap between prokaryotes and eukaryotes.</title>
        <authorList>
            <person name="Spang A."/>
            <person name="Saw J.H."/>
            <person name="Jorgensen S.L."/>
            <person name="Zaremba-Niedzwiedzka K."/>
            <person name="Martijn J."/>
            <person name="Lind A.E."/>
            <person name="van Eijk R."/>
            <person name="Schleper C."/>
            <person name="Guy L."/>
            <person name="Ettema T.J."/>
        </authorList>
    </citation>
    <scope>NUCLEOTIDE SEQUENCE</scope>
</reference>